<dbReference type="SUPFAM" id="SSF52047">
    <property type="entry name" value="RNI-like"/>
    <property type="match status" value="1"/>
</dbReference>
<dbReference type="OrthoDB" id="3051675at2759"/>
<keyword evidence="1" id="KW-0175">Coiled coil</keyword>
<feature type="coiled-coil region" evidence="1">
    <location>
        <begin position="9"/>
        <end position="36"/>
    </location>
</feature>
<evidence type="ECO:0000256" key="1">
    <source>
        <dbReference type="SAM" id="Coils"/>
    </source>
</evidence>
<protein>
    <submittedName>
        <fullName evidence="2">F-box domain-containing protein</fullName>
    </submittedName>
</protein>
<evidence type="ECO:0000313" key="3">
    <source>
        <dbReference type="Proteomes" id="UP000623467"/>
    </source>
</evidence>
<dbReference type="Proteomes" id="UP000623467">
    <property type="component" value="Unassembled WGS sequence"/>
</dbReference>
<accession>A0A8H7DJL1</accession>
<keyword evidence="3" id="KW-1185">Reference proteome</keyword>
<proteinExistence type="predicted"/>
<dbReference type="InterPro" id="IPR032675">
    <property type="entry name" value="LRR_dom_sf"/>
</dbReference>
<dbReference type="AlphaFoldDB" id="A0A8H7DJL1"/>
<reference evidence="2" key="1">
    <citation type="submission" date="2020-05" db="EMBL/GenBank/DDBJ databases">
        <title>Mycena genomes resolve the evolution of fungal bioluminescence.</title>
        <authorList>
            <person name="Tsai I.J."/>
        </authorList>
    </citation>
    <scope>NUCLEOTIDE SEQUENCE</scope>
    <source>
        <strain evidence="2">160909Yilan</strain>
    </source>
</reference>
<name>A0A8H7DJL1_9AGAR</name>
<evidence type="ECO:0000313" key="2">
    <source>
        <dbReference type="EMBL" id="KAF7377799.1"/>
    </source>
</evidence>
<dbReference type="EMBL" id="JACAZH010000001">
    <property type="protein sequence ID" value="KAF7377799.1"/>
    <property type="molecule type" value="Genomic_DNA"/>
</dbReference>
<comment type="caution">
    <text evidence="2">The sequence shown here is derived from an EMBL/GenBank/DDBJ whole genome shotgun (WGS) entry which is preliminary data.</text>
</comment>
<organism evidence="2 3">
    <name type="scientific">Mycena sanguinolenta</name>
    <dbReference type="NCBI Taxonomy" id="230812"/>
    <lineage>
        <taxon>Eukaryota</taxon>
        <taxon>Fungi</taxon>
        <taxon>Dikarya</taxon>
        <taxon>Basidiomycota</taxon>
        <taxon>Agaricomycotina</taxon>
        <taxon>Agaricomycetes</taxon>
        <taxon>Agaricomycetidae</taxon>
        <taxon>Agaricales</taxon>
        <taxon>Marasmiineae</taxon>
        <taxon>Mycenaceae</taxon>
        <taxon>Mycena</taxon>
    </lineage>
</organism>
<gene>
    <name evidence="2" type="ORF">MSAN_00203300</name>
</gene>
<sequence>MATLLRARIAELSLAIETQKQILRDLEKSRSDARRDLNATLDPMARLPVEISSDIFARCLPDSPRPHSGQAPMLFLNVCHLWRDIATSASSLWTSIYCESSTDTATLDNWLRRARSLPLHISLPGDTRPDVAIVVNQHAHHLEVLELGFQHLKDLVSPCPSLAKLTVINTVEPPTHRQCMDILHSAPALVECEFISTHWQDALPVEDTYTPEPFTHPVLRHLRLSAGRKAKSTNAAYMLEYLTLPALETLSVSDLDIMDDDFASFLTRSSPPLRSLHLGGLGDDDLVESFRLVPTVTDLSLKFTDTEIDPFLVLQDSVFASDENLLPNLRNLRIRTSFRLHIDHELVISALAARRASPHAQLESFMFLSLHPKPRPDITVALRQLAEESGIHIHIGPTTERNYI</sequence>
<dbReference type="Gene3D" id="3.80.10.10">
    <property type="entry name" value="Ribonuclease Inhibitor"/>
    <property type="match status" value="1"/>
</dbReference>